<dbReference type="KEGG" id="dpl:KGM_206790"/>
<accession>A0A212EMU4</accession>
<evidence type="ECO:0000313" key="3">
    <source>
        <dbReference type="Proteomes" id="UP000007151"/>
    </source>
</evidence>
<evidence type="ECO:0000313" key="2">
    <source>
        <dbReference type="EMBL" id="OWR42761.1"/>
    </source>
</evidence>
<keyword evidence="3" id="KW-1185">Reference proteome</keyword>
<dbReference type="AlphaFoldDB" id="A0A212EMU4"/>
<sequence>MRGGCASRCHRVSVSEPLLACRTTLPTPSRFRFSTQTGSRQNSNAPPPKDRAIFVPPIGGERLQRPMTVQVFYPSRNSDGVYEPRLAFSDPTTDNRRPIKRRRLSLVGGRKKVVALS</sequence>
<dbReference type="InParanoid" id="A0A212EMU4"/>
<proteinExistence type="predicted"/>
<dbReference type="EMBL" id="AGBW02013811">
    <property type="protein sequence ID" value="OWR42761.1"/>
    <property type="molecule type" value="Genomic_DNA"/>
</dbReference>
<protein>
    <submittedName>
        <fullName evidence="2">Uncharacterized protein</fullName>
    </submittedName>
</protein>
<organism evidence="2 3">
    <name type="scientific">Danaus plexippus plexippus</name>
    <dbReference type="NCBI Taxonomy" id="278856"/>
    <lineage>
        <taxon>Eukaryota</taxon>
        <taxon>Metazoa</taxon>
        <taxon>Ecdysozoa</taxon>
        <taxon>Arthropoda</taxon>
        <taxon>Hexapoda</taxon>
        <taxon>Insecta</taxon>
        <taxon>Pterygota</taxon>
        <taxon>Neoptera</taxon>
        <taxon>Endopterygota</taxon>
        <taxon>Lepidoptera</taxon>
        <taxon>Glossata</taxon>
        <taxon>Ditrysia</taxon>
        <taxon>Papilionoidea</taxon>
        <taxon>Nymphalidae</taxon>
        <taxon>Danainae</taxon>
        <taxon>Danaini</taxon>
        <taxon>Danaina</taxon>
        <taxon>Danaus</taxon>
        <taxon>Danaus</taxon>
    </lineage>
</organism>
<feature type="region of interest" description="Disordered" evidence="1">
    <location>
        <begin position="30"/>
        <end position="50"/>
    </location>
</feature>
<comment type="caution">
    <text evidence="2">The sequence shown here is derived from an EMBL/GenBank/DDBJ whole genome shotgun (WGS) entry which is preliminary data.</text>
</comment>
<dbReference type="Proteomes" id="UP000007151">
    <property type="component" value="Unassembled WGS sequence"/>
</dbReference>
<feature type="compositionally biased region" description="Polar residues" evidence="1">
    <location>
        <begin position="30"/>
        <end position="44"/>
    </location>
</feature>
<evidence type="ECO:0000256" key="1">
    <source>
        <dbReference type="SAM" id="MobiDB-lite"/>
    </source>
</evidence>
<gene>
    <name evidence="2" type="ORF">KGM_206790</name>
</gene>
<reference evidence="2 3" key="1">
    <citation type="journal article" date="2011" name="Cell">
        <title>The monarch butterfly genome yields insights into long-distance migration.</title>
        <authorList>
            <person name="Zhan S."/>
            <person name="Merlin C."/>
            <person name="Boore J.L."/>
            <person name="Reppert S.M."/>
        </authorList>
    </citation>
    <scope>NUCLEOTIDE SEQUENCE [LARGE SCALE GENOMIC DNA]</scope>
    <source>
        <strain evidence="2">F-2</strain>
    </source>
</reference>
<name>A0A212EMU4_DANPL</name>